<feature type="region of interest" description="Disordered" evidence="6">
    <location>
        <begin position="225"/>
        <end position="249"/>
    </location>
</feature>
<feature type="compositionally biased region" description="Basic residues" evidence="6">
    <location>
        <begin position="237"/>
        <end position="249"/>
    </location>
</feature>
<evidence type="ECO:0000256" key="3">
    <source>
        <dbReference type="ARBA" id="ARBA00023110"/>
    </source>
</evidence>
<evidence type="ECO:0000256" key="5">
    <source>
        <dbReference type="PROSITE-ProRule" id="PRU00277"/>
    </source>
</evidence>
<reference evidence="8" key="1">
    <citation type="submission" date="2022-10" db="EMBL/GenBank/DDBJ databases">
        <authorList>
            <person name="Chen Y."/>
            <person name="Dougan E. K."/>
            <person name="Chan C."/>
            <person name="Rhodes N."/>
            <person name="Thang M."/>
        </authorList>
    </citation>
    <scope>NUCLEOTIDE SEQUENCE</scope>
</reference>
<keyword evidence="4 5" id="KW-0413">Isomerase</keyword>
<feature type="domain" description="PPIase FKBP-type" evidence="7">
    <location>
        <begin position="135"/>
        <end position="215"/>
    </location>
</feature>
<gene>
    <name evidence="8" type="ORF">C1SCF055_LOCUS21296</name>
</gene>
<keyword evidence="10" id="KW-1185">Reference proteome</keyword>
<comment type="caution">
    <text evidence="8">The sequence shown here is derived from an EMBL/GenBank/DDBJ whole genome shotgun (WGS) entry which is preliminary data.</text>
</comment>
<organism evidence="8">
    <name type="scientific">Cladocopium goreaui</name>
    <dbReference type="NCBI Taxonomy" id="2562237"/>
    <lineage>
        <taxon>Eukaryota</taxon>
        <taxon>Sar</taxon>
        <taxon>Alveolata</taxon>
        <taxon>Dinophyceae</taxon>
        <taxon>Suessiales</taxon>
        <taxon>Symbiodiniaceae</taxon>
        <taxon>Cladocopium</taxon>
    </lineage>
</organism>
<dbReference type="Gene3D" id="3.10.50.40">
    <property type="match status" value="1"/>
</dbReference>
<evidence type="ECO:0000256" key="2">
    <source>
        <dbReference type="ARBA" id="ARBA00013194"/>
    </source>
</evidence>
<evidence type="ECO:0000256" key="1">
    <source>
        <dbReference type="ARBA" id="ARBA00000971"/>
    </source>
</evidence>
<dbReference type="PROSITE" id="PS50059">
    <property type="entry name" value="FKBP_PPIASE"/>
    <property type="match status" value="1"/>
</dbReference>
<evidence type="ECO:0000313" key="8">
    <source>
        <dbReference type="EMBL" id="CAI3994662.1"/>
    </source>
</evidence>
<dbReference type="GO" id="GO:0003755">
    <property type="term" value="F:peptidyl-prolyl cis-trans isomerase activity"/>
    <property type="evidence" value="ECO:0007669"/>
    <property type="project" value="UniProtKB-KW"/>
</dbReference>
<evidence type="ECO:0000313" key="9">
    <source>
        <dbReference type="EMBL" id="CAL4781974.1"/>
    </source>
</evidence>
<dbReference type="SUPFAM" id="SSF54534">
    <property type="entry name" value="FKBP-like"/>
    <property type="match status" value="1"/>
</dbReference>
<dbReference type="PANTHER" id="PTHR43811:SF19">
    <property type="entry name" value="39 KDA FK506-BINDING NUCLEAR PROTEIN"/>
    <property type="match status" value="1"/>
</dbReference>
<feature type="compositionally biased region" description="Basic and acidic residues" evidence="6">
    <location>
        <begin position="73"/>
        <end position="99"/>
    </location>
</feature>
<feature type="compositionally biased region" description="Basic residues" evidence="6">
    <location>
        <begin position="29"/>
        <end position="41"/>
    </location>
</feature>
<dbReference type="InterPro" id="IPR001179">
    <property type="entry name" value="PPIase_FKBP_dom"/>
</dbReference>
<dbReference type="EMBL" id="CAMXCT010001980">
    <property type="protein sequence ID" value="CAI3994662.1"/>
    <property type="molecule type" value="Genomic_DNA"/>
</dbReference>
<proteinExistence type="predicted"/>
<dbReference type="InterPro" id="IPR046357">
    <property type="entry name" value="PPIase_dom_sf"/>
</dbReference>
<keyword evidence="3 5" id="KW-0697">Rotamase</keyword>
<dbReference type="PANTHER" id="PTHR43811">
    <property type="entry name" value="FKBP-TYPE PEPTIDYL-PROLYL CIS-TRANS ISOMERASE FKPA"/>
    <property type="match status" value="1"/>
</dbReference>
<feature type="region of interest" description="Disordered" evidence="6">
    <location>
        <begin position="15"/>
        <end position="111"/>
    </location>
</feature>
<evidence type="ECO:0000259" key="7">
    <source>
        <dbReference type="PROSITE" id="PS50059"/>
    </source>
</evidence>
<dbReference type="Proteomes" id="UP001152797">
    <property type="component" value="Unassembled WGS sequence"/>
</dbReference>
<accession>A0A9P1CP97</accession>
<reference evidence="9 10" key="2">
    <citation type="submission" date="2024-05" db="EMBL/GenBank/DDBJ databases">
        <authorList>
            <person name="Chen Y."/>
            <person name="Shah S."/>
            <person name="Dougan E. K."/>
            <person name="Thang M."/>
            <person name="Chan C."/>
        </authorList>
    </citation>
    <scope>NUCLEOTIDE SEQUENCE [LARGE SCALE GENOMIC DNA]</scope>
</reference>
<evidence type="ECO:0000313" key="10">
    <source>
        <dbReference type="Proteomes" id="UP001152797"/>
    </source>
</evidence>
<name>A0A9P1CP97_9DINO</name>
<protein>
    <recommendedName>
        <fullName evidence="2 5">peptidylprolyl isomerase</fullName>
        <ecNumber evidence="2 5">5.2.1.8</ecNumber>
    </recommendedName>
</protein>
<dbReference type="EC" id="5.2.1.8" evidence="2 5"/>
<dbReference type="EMBL" id="CAMXCT020001980">
    <property type="protein sequence ID" value="CAL1148037.1"/>
    <property type="molecule type" value="Genomic_DNA"/>
</dbReference>
<sequence>MPSTAIAGNRYAALLSESGSDDAAEPRTAKKVKAKRKVKRKAPVEVPPEGSEAMVQSAFEPSPSRPNRKRKKGGTEGDKQADGAQKLEEDGAQEKHETGDQQGPLPLGAEKTLPGGVTIKVLRAAPADAVIATKGCEVRLIYEGRLAKNNRRFDNGEIDFLLGDGTMLPGFAKGVSGMGVGERRLIHIPWKLGYGKKGKKPKIPPMSDLDFDASLTFCGVDWKERSNRSEMSNKRREAAKRRGKKPRPT</sequence>
<evidence type="ECO:0000256" key="4">
    <source>
        <dbReference type="ARBA" id="ARBA00023235"/>
    </source>
</evidence>
<dbReference type="AlphaFoldDB" id="A0A9P1CP97"/>
<dbReference type="OrthoDB" id="77911at2759"/>
<dbReference type="EMBL" id="CAMXCT030001980">
    <property type="protein sequence ID" value="CAL4781974.1"/>
    <property type="molecule type" value="Genomic_DNA"/>
</dbReference>
<dbReference type="Pfam" id="PF00254">
    <property type="entry name" value="FKBP_C"/>
    <property type="match status" value="1"/>
</dbReference>
<evidence type="ECO:0000256" key="6">
    <source>
        <dbReference type="SAM" id="MobiDB-lite"/>
    </source>
</evidence>
<feature type="compositionally biased region" description="Basic and acidic residues" evidence="6">
    <location>
        <begin position="225"/>
        <end position="236"/>
    </location>
</feature>
<comment type="catalytic activity">
    <reaction evidence="1 5">
        <text>[protein]-peptidylproline (omega=180) = [protein]-peptidylproline (omega=0)</text>
        <dbReference type="Rhea" id="RHEA:16237"/>
        <dbReference type="Rhea" id="RHEA-COMP:10747"/>
        <dbReference type="Rhea" id="RHEA-COMP:10748"/>
        <dbReference type="ChEBI" id="CHEBI:83833"/>
        <dbReference type="ChEBI" id="CHEBI:83834"/>
        <dbReference type="EC" id="5.2.1.8"/>
    </reaction>
</comment>